<protein>
    <submittedName>
        <fullName evidence="1">Uncharacterized protein</fullName>
    </submittedName>
</protein>
<accession>A0ACC1NBJ7</accession>
<evidence type="ECO:0000313" key="1">
    <source>
        <dbReference type="EMBL" id="KAJ2976247.1"/>
    </source>
</evidence>
<dbReference type="EMBL" id="JANJQO010000604">
    <property type="protein sequence ID" value="KAJ2976247.1"/>
    <property type="molecule type" value="Genomic_DNA"/>
</dbReference>
<proteinExistence type="predicted"/>
<dbReference type="Proteomes" id="UP001143910">
    <property type="component" value="Unassembled WGS sequence"/>
</dbReference>
<gene>
    <name evidence="1" type="ORF">NQ176_g5059</name>
</gene>
<keyword evidence="2" id="KW-1185">Reference proteome</keyword>
<organism evidence="1 2">
    <name type="scientific">Zarea fungicola</name>
    <dbReference type="NCBI Taxonomy" id="93591"/>
    <lineage>
        <taxon>Eukaryota</taxon>
        <taxon>Fungi</taxon>
        <taxon>Dikarya</taxon>
        <taxon>Ascomycota</taxon>
        <taxon>Pezizomycotina</taxon>
        <taxon>Sordariomycetes</taxon>
        <taxon>Hypocreomycetidae</taxon>
        <taxon>Hypocreales</taxon>
        <taxon>Cordycipitaceae</taxon>
        <taxon>Zarea</taxon>
    </lineage>
</organism>
<sequence length="584" mass="66275">MPPDLGVDEKCFLTWIPRELLDAIVSRLPNSAIKSLRATNKLFNRRVPLRIGRVFLSANSLNIQVFRAIADHEQFRQGVTEIVWDDARLLDSDAYIDGWRARRGQGLIPSRQVPRDCPEWFQAGRKDSLEVLFNVFDGGERNTIPDNVMSLEDCWQYYKTMLLDQNKVLDSGLDIEALKYGLVRFPSLKRITLTPSAHGSGIGHPAYETPMLRAFPSTFAYPIPRGWPGHDEETASPETWPWNDGSLGHREVHASDCTLEEYKNIWRGFRVVLRTLAETEHNVSEFVMAMHHRNTGMNCHIFDQPCQEYQDFAALLSRPGFRRLDLALCTSYLELEEWYSFRSGLLRNALAAATDLEHFSISSNMDIDADGVASAALDNDVALDEAALPLPIVFPVEKWPHLKHFGITRFLVFQSDLIRLLQSLPESLSSVELSYLSFVEEDKSYMTLLCEMRQKPHWQERPAIQRPKVQIKLYRQHMHIPGYYVCVDKAADRFIYSNSTELGCNPNPFGEGDGLGYNPVEGLGAVDRDYLNPNFERPHDLNGNELLSEYLLSLSALSSTLMHRISGTDERSKGPHSGPYVAGG</sequence>
<name>A0ACC1NBJ7_9HYPO</name>
<comment type="caution">
    <text evidence="1">The sequence shown here is derived from an EMBL/GenBank/DDBJ whole genome shotgun (WGS) entry which is preliminary data.</text>
</comment>
<reference evidence="1" key="1">
    <citation type="submission" date="2022-08" db="EMBL/GenBank/DDBJ databases">
        <title>Genome Sequence of Lecanicillium fungicola.</title>
        <authorList>
            <person name="Buettner E."/>
        </authorList>
    </citation>
    <scope>NUCLEOTIDE SEQUENCE</scope>
    <source>
        <strain evidence="1">Babe33</strain>
    </source>
</reference>
<evidence type="ECO:0000313" key="2">
    <source>
        <dbReference type="Proteomes" id="UP001143910"/>
    </source>
</evidence>